<evidence type="ECO:0000256" key="4">
    <source>
        <dbReference type="PROSITE-ProRule" id="PRU00228"/>
    </source>
</evidence>
<feature type="compositionally biased region" description="Low complexity" evidence="5">
    <location>
        <begin position="150"/>
        <end position="162"/>
    </location>
</feature>
<evidence type="ECO:0000256" key="1">
    <source>
        <dbReference type="ARBA" id="ARBA00022723"/>
    </source>
</evidence>
<dbReference type="InterPro" id="IPR000433">
    <property type="entry name" value="Znf_ZZ"/>
</dbReference>
<feature type="region of interest" description="Disordered" evidence="5">
    <location>
        <begin position="301"/>
        <end position="365"/>
    </location>
</feature>
<feature type="region of interest" description="Disordered" evidence="5">
    <location>
        <begin position="135"/>
        <end position="176"/>
    </location>
</feature>
<dbReference type="PROSITE" id="PS50089">
    <property type="entry name" value="ZF_RING_2"/>
    <property type="match status" value="1"/>
</dbReference>
<dbReference type="Gene3D" id="3.30.40.10">
    <property type="entry name" value="Zinc/RING finger domain, C3HC4 (zinc finger)"/>
    <property type="match status" value="1"/>
</dbReference>
<keyword evidence="2 4" id="KW-0863">Zinc-finger</keyword>
<evidence type="ECO:0000256" key="3">
    <source>
        <dbReference type="ARBA" id="ARBA00022833"/>
    </source>
</evidence>
<feature type="compositionally biased region" description="Pro residues" evidence="5">
    <location>
        <begin position="140"/>
        <end position="149"/>
    </location>
</feature>
<feature type="compositionally biased region" description="Basic and acidic residues" evidence="5">
    <location>
        <begin position="355"/>
        <end position="365"/>
    </location>
</feature>
<keyword evidence="1" id="KW-0479">Metal-binding</keyword>
<dbReference type="GO" id="GO:0061630">
    <property type="term" value="F:ubiquitin protein ligase activity"/>
    <property type="evidence" value="ECO:0007669"/>
    <property type="project" value="TreeGrafter"/>
</dbReference>
<dbReference type="Pfam" id="PF00569">
    <property type="entry name" value="ZZ"/>
    <property type="match status" value="1"/>
</dbReference>
<dbReference type="FunFam" id="3.30.40.10:FF:000489">
    <property type="entry name" value="E3 ubiquitin-protein ligase PRT1"/>
    <property type="match status" value="1"/>
</dbReference>
<dbReference type="SMART" id="SM00184">
    <property type="entry name" value="RING"/>
    <property type="match status" value="1"/>
</dbReference>
<dbReference type="InterPro" id="IPR013083">
    <property type="entry name" value="Znf_RING/FYVE/PHD"/>
</dbReference>
<organism evidence="8 9">
    <name type="scientific">Vitrella brassicaformis (strain CCMP3155)</name>
    <dbReference type="NCBI Taxonomy" id="1169540"/>
    <lineage>
        <taxon>Eukaryota</taxon>
        <taxon>Sar</taxon>
        <taxon>Alveolata</taxon>
        <taxon>Colpodellida</taxon>
        <taxon>Vitrellaceae</taxon>
        <taxon>Vitrella</taxon>
    </lineage>
</organism>
<dbReference type="InterPro" id="IPR017907">
    <property type="entry name" value="Znf_RING_CS"/>
</dbReference>
<dbReference type="EMBL" id="CDMY01000677">
    <property type="protein sequence ID" value="CEM29614.1"/>
    <property type="molecule type" value="Genomic_DNA"/>
</dbReference>
<evidence type="ECO:0000259" key="6">
    <source>
        <dbReference type="PROSITE" id="PS50089"/>
    </source>
</evidence>
<feature type="domain" description="RING-type" evidence="6">
    <location>
        <begin position="18"/>
        <end position="58"/>
    </location>
</feature>
<dbReference type="STRING" id="1169540.A0A0G4GIF7"/>
<gene>
    <name evidence="8" type="ORF">Vbra_17860</name>
</gene>
<feature type="compositionally biased region" description="Gly residues" evidence="5">
    <location>
        <begin position="163"/>
        <end position="175"/>
    </location>
</feature>
<feature type="region of interest" description="Disordered" evidence="5">
    <location>
        <begin position="90"/>
        <end position="120"/>
    </location>
</feature>
<keyword evidence="9" id="KW-1185">Reference proteome</keyword>
<feature type="compositionally biased region" description="Basic and acidic residues" evidence="5">
    <location>
        <begin position="90"/>
        <end position="107"/>
    </location>
</feature>
<protein>
    <recommendedName>
        <fullName evidence="10">RING-type domain-containing protein</fullName>
    </recommendedName>
</protein>
<reference evidence="8 9" key="1">
    <citation type="submission" date="2014-11" db="EMBL/GenBank/DDBJ databases">
        <authorList>
            <person name="Zhu J."/>
            <person name="Qi W."/>
            <person name="Song R."/>
        </authorList>
    </citation>
    <scope>NUCLEOTIDE SEQUENCE [LARGE SCALE GENOMIC DNA]</scope>
</reference>
<dbReference type="VEuPathDB" id="CryptoDB:Vbra_17860"/>
<dbReference type="OrthoDB" id="264917at2759"/>
<dbReference type="SUPFAM" id="SSF57850">
    <property type="entry name" value="RING/U-box"/>
    <property type="match status" value="2"/>
</dbReference>
<dbReference type="Gene3D" id="3.30.60.90">
    <property type="match status" value="1"/>
</dbReference>
<evidence type="ECO:0008006" key="10">
    <source>
        <dbReference type="Google" id="ProtNLM"/>
    </source>
</evidence>
<accession>A0A0G4GIF7</accession>
<dbReference type="GO" id="GO:0008270">
    <property type="term" value="F:zinc ion binding"/>
    <property type="evidence" value="ECO:0007669"/>
    <property type="project" value="UniProtKB-KW"/>
</dbReference>
<dbReference type="Pfam" id="PF13923">
    <property type="entry name" value="zf-C3HC4_2"/>
    <property type="match status" value="1"/>
</dbReference>
<dbReference type="PROSITE" id="PS00518">
    <property type="entry name" value="ZF_RING_1"/>
    <property type="match status" value="1"/>
</dbReference>
<dbReference type="PANTHER" id="PTHR15898">
    <property type="entry name" value="BIFUNCTIONAL APOPTOSIS REGULATOR"/>
    <property type="match status" value="1"/>
</dbReference>
<dbReference type="InterPro" id="IPR043145">
    <property type="entry name" value="Znf_ZZ_sf"/>
</dbReference>
<dbReference type="Proteomes" id="UP000041254">
    <property type="component" value="Unassembled WGS sequence"/>
</dbReference>
<evidence type="ECO:0000259" key="7">
    <source>
        <dbReference type="PROSITE" id="PS50135"/>
    </source>
</evidence>
<name>A0A0G4GIF7_VITBC</name>
<evidence type="ECO:0000256" key="5">
    <source>
        <dbReference type="SAM" id="MobiDB-lite"/>
    </source>
</evidence>
<feature type="compositionally biased region" description="Acidic residues" evidence="5">
    <location>
        <begin position="310"/>
        <end position="320"/>
    </location>
</feature>
<dbReference type="OMA" id="CDVHIGV"/>
<dbReference type="PROSITE" id="PS50135">
    <property type="entry name" value="ZF_ZZ_2"/>
    <property type="match status" value="1"/>
</dbReference>
<dbReference type="SMART" id="SM00291">
    <property type="entry name" value="ZnF_ZZ"/>
    <property type="match status" value="1"/>
</dbReference>
<dbReference type="InParanoid" id="A0A0G4GIF7"/>
<proteinExistence type="predicted"/>
<feature type="domain" description="ZZ-type" evidence="7">
    <location>
        <begin position="210"/>
        <end position="274"/>
    </location>
</feature>
<evidence type="ECO:0000256" key="2">
    <source>
        <dbReference type="ARBA" id="ARBA00022771"/>
    </source>
</evidence>
<keyword evidence="3" id="KW-0862">Zinc</keyword>
<dbReference type="PANTHER" id="PTHR15898:SF13">
    <property type="entry name" value="BIFUNCTIONAL APOPTOSIS REGULATOR"/>
    <property type="match status" value="1"/>
</dbReference>
<dbReference type="AlphaFoldDB" id="A0A0G4GIF7"/>
<evidence type="ECO:0000313" key="9">
    <source>
        <dbReference type="Proteomes" id="UP000041254"/>
    </source>
</evidence>
<dbReference type="GO" id="GO:0043161">
    <property type="term" value="P:proteasome-mediated ubiquitin-dependent protein catabolic process"/>
    <property type="evidence" value="ECO:0007669"/>
    <property type="project" value="TreeGrafter"/>
</dbReference>
<evidence type="ECO:0000313" key="8">
    <source>
        <dbReference type="EMBL" id="CEM29614.1"/>
    </source>
</evidence>
<sequence>MDDDTESLSETVPDCLECSICFGLLYKPTALDCGHVFCFWCLFRSMAQWHASKCPLCKRSFSVFPRVCRPLYMYIRSKYPRTFDQRRQEVEEFERATERQSPAEEHILTPGSGANVDRLPPTASREIRDLLSAWQGNDAPQPPLPPSPSRPAAASGAEPMAESGGGQQGEDGAAGEGDEAFVHVSDEVSSLLSPEMRPTAVRLPVREFVHFQVGCDGCGRLPIVGARYRCRDCHERVGYDLCGACHRENYSRCGLFNQMHTSAHRMELVQPDAVTVLLNCLHKCHPTLPLAELLSLLELQGSSGPSTPDNDSDNDLEDETPERTGPLPPLGLMPDEQSPPVGDDETGDRPAPAGGREEGRGGSSA</sequence>
<dbReference type="InterPro" id="IPR001841">
    <property type="entry name" value="Znf_RING"/>
</dbReference>